<name>A0A813JKZ7_POLGL</name>
<sequence>MAIVKSNVCMPTLLLAALIGFPALCLSKEYLDFAFFMTDSVSETEVLMAEVVSGNLLLKGNFTLDLIGDIAATSRFTLSKMCTPGGSVDGIPVIMDIRQDIKTVGQGRVGLNMSYNMLLPPGFATSCLSTLRAAAYGPPEPPYPKGARAPAIRALLAAEFTQNRFLIQLEVGDWLMAMSNVLCANQLVAVDVKAWSLPRPTPEAVDLPACTGKSSASAEWSPQAPLPHPGRLPRPLRDIRVAMLVPRLTSRLQLGGEPRFLRSFQWAEDLIPRIRKIKPGIWAYMGDEDVGWFINITFDRPIILTGDGDGVFRFGCQSDEEAGKNLMVTFGVLKDKLVLIDDTVFIDVRGTDNSGPRYCSLVARPGSIMDLNYMPFAGFQEMEYNFQLPDLVSPTLFNMDPYNSQRFISIDATVIFHFDEPIFPGPLSSTQPVALTQMGAERDQKELLAKFPLGASQITLSGKTLTVRLTGFLTPDVLYSVSFPSGMVTDRGGNQFEGLPVGLYQFRTAPAVLEVSAQPALAMIVLIGIMFAAGIVLGVPAAALVYYSRQHLEQTFAVHKVSPSPIASEGSTEDQPCDSQPPSKETAAPGSSWQIEPPNNNNNNKNNNNNNKNNNNNNNNNNNSKCLQTFCESSLVSTSNNVHRPDYNSNPAGSHSPNSSKSRSKSPEVRSMRTFRTPSPPPNQPQIKTTNSNHKPTDTPNQPQRTTANSNHKPTDTPPAPCIVGRPQSPSPQRQHFEDEPAEQQQPSDSAQAATWTVGSPWTDNINNTNSSNNNSNNNNSNSSDRHQLLEDFQQQERQYSGWSLPAMQQQLVRSMGEGDAPPSGLLLQKTLPPPPPPPIDRLRNLWESTKGTAQHFGELNLKRVGRPRSAPAQPAAPDTYNNINNNTNKNNNNNTNNTNNNNNNQRPASRPQSAASLSLRSAPQSGRPQSATPSRPSRLSERPPSAASKQQHKQQHKQQQQQQQQSSHPSVRQPISSRPQSAPSKRLELQAQNTQVPVPLSGSRPQSALSRGTREPQAVKVLRGFVPPSAPPVNSSPPGIDFTTLAQQLREHQQRVLPQG</sequence>
<feature type="compositionally biased region" description="Polar residues" evidence="1">
    <location>
        <begin position="906"/>
        <end position="933"/>
    </location>
</feature>
<feature type="region of interest" description="Disordered" evidence="1">
    <location>
        <begin position="637"/>
        <end position="785"/>
    </location>
</feature>
<protein>
    <recommendedName>
        <fullName evidence="4">SbsA Ig-like domain-containing protein</fullName>
    </recommendedName>
</protein>
<feature type="compositionally biased region" description="Polar residues" evidence="1">
    <location>
        <begin position="577"/>
        <end position="598"/>
    </location>
</feature>
<dbReference type="PANTHER" id="PTHR20916:SF26">
    <property type="entry name" value="CYSTEINE-RICH PROTEIN 2-BINDING PROTEIN"/>
    <property type="match status" value="1"/>
</dbReference>
<feature type="compositionally biased region" description="Low complexity" evidence="1">
    <location>
        <begin position="765"/>
        <end position="783"/>
    </location>
</feature>
<dbReference type="Proteomes" id="UP000626109">
    <property type="component" value="Unassembled WGS sequence"/>
</dbReference>
<dbReference type="GO" id="GO:0004402">
    <property type="term" value="F:histone acetyltransferase activity"/>
    <property type="evidence" value="ECO:0007669"/>
    <property type="project" value="TreeGrafter"/>
</dbReference>
<evidence type="ECO:0008006" key="4">
    <source>
        <dbReference type="Google" id="ProtNLM"/>
    </source>
</evidence>
<evidence type="ECO:0000313" key="3">
    <source>
        <dbReference type="Proteomes" id="UP000626109"/>
    </source>
</evidence>
<feature type="region of interest" description="Disordered" evidence="1">
    <location>
        <begin position="563"/>
        <end position="625"/>
    </location>
</feature>
<gene>
    <name evidence="2" type="ORF">PGLA2088_LOCUS23109</name>
</gene>
<accession>A0A813JKZ7</accession>
<feature type="compositionally biased region" description="Low complexity" evidence="1">
    <location>
        <begin position="599"/>
        <end position="623"/>
    </location>
</feature>
<organism evidence="2 3">
    <name type="scientific">Polarella glacialis</name>
    <name type="common">Dinoflagellate</name>
    <dbReference type="NCBI Taxonomy" id="89957"/>
    <lineage>
        <taxon>Eukaryota</taxon>
        <taxon>Sar</taxon>
        <taxon>Alveolata</taxon>
        <taxon>Dinophyceae</taxon>
        <taxon>Suessiales</taxon>
        <taxon>Suessiaceae</taxon>
        <taxon>Polarella</taxon>
    </lineage>
</organism>
<feature type="compositionally biased region" description="Polar residues" evidence="1">
    <location>
        <begin position="970"/>
        <end position="984"/>
    </location>
</feature>
<reference evidence="2" key="1">
    <citation type="submission" date="2021-02" db="EMBL/GenBank/DDBJ databases">
        <authorList>
            <person name="Dougan E. K."/>
            <person name="Rhodes N."/>
            <person name="Thang M."/>
            <person name="Chan C."/>
        </authorList>
    </citation>
    <scope>NUCLEOTIDE SEQUENCE</scope>
</reference>
<evidence type="ECO:0000313" key="2">
    <source>
        <dbReference type="EMBL" id="CAE8682767.1"/>
    </source>
</evidence>
<feature type="region of interest" description="Disordered" evidence="1">
    <location>
        <begin position="815"/>
        <end position="844"/>
    </location>
</feature>
<feature type="compositionally biased region" description="Polar residues" evidence="1">
    <location>
        <begin position="743"/>
        <end position="764"/>
    </location>
</feature>
<feature type="compositionally biased region" description="Low complexity" evidence="1">
    <location>
        <begin position="868"/>
        <end position="905"/>
    </location>
</feature>
<feature type="compositionally biased region" description="Low complexity" evidence="1">
    <location>
        <begin position="958"/>
        <end position="969"/>
    </location>
</feature>
<proteinExistence type="predicted"/>
<comment type="caution">
    <text evidence="2">The sequence shown here is derived from an EMBL/GenBank/DDBJ whole genome shotgun (WGS) entry which is preliminary data.</text>
</comment>
<evidence type="ECO:0000256" key="1">
    <source>
        <dbReference type="SAM" id="MobiDB-lite"/>
    </source>
</evidence>
<dbReference type="EMBL" id="CAJNNW010026108">
    <property type="protein sequence ID" value="CAE8682767.1"/>
    <property type="molecule type" value="Genomic_DNA"/>
</dbReference>
<dbReference type="PANTHER" id="PTHR20916">
    <property type="entry name" value="CYSTEINE AND GLYCINE-RICH PROTEIN 2 BINDING PROTEIN"/>
    <property type="match status" value="1"/>
</dbReference>
<dbReference type="AlphaFoldDB" id="A0A813JKZ7"/>
<feature type="compositionally biased region" description="Polar residues" evidence="1">
    <location>
        <begin position="637"/>
        <end position="653"/>
    </location>
</feature>
<feature type="compositionally biased region" description="Low complexity" evidence="1">
    <location>
        <begin position="934"/>
        <end position="950"/>
    </location>
</feature>
<feature type="region of interest" description="Disordered" evidence="1">
    <location>
        <begin position="857"/>
        <end position="1017"/>
    </location>
</feature>
<feature type="compositionally biased region" description="Polar residues" evidence="1">
    <location>
        <begin position="685"/>
        <end position="712"/>
    </location>
</feature>